<dbReference type="AlphaFoldDB" id="A0A6A6BYA8"/>
<dbReference type="Pfam" id="PF26534">
    <property type="entry name" value="NTF2_7"/>
    <property type="match status" value="1"/>
</dbReference>
<dbReference type="InterPro" id="IPR058645">
    <property type="entry name" value="NTF2-like_dom_7"/>
</dbReference>
<keyword evidence="5" id="KW-1185">Reference proteome</keyword>
<sequence length="227" mass="23860">MIAFNSLALLSLAAAGTLAAPAWGSSQCMTDDQANVVAEKYGELIASYTDELANAILTEDFTDYSEGVNTLINTCPQGSAAMTLPLLAPTFTSREQFEIGQGQQPHINFKQLNLWNACSSVIIRWETTNTANITDVKPVIGLIVMDTVKAPAGSQYPFLITRVYSEFDAGAWLQNLQEAGICPKTDCGPDGPAPGTPAPAPAGTEPTTTSTRQPSAEPCSSATAAAL</sequence>
<feature type="compositionally biased region" description="Pro residues" evidence="1">
    <location>
        <begin position="191"/>
        <end position="200"/>
    </location>
</feature>
<keyword evidence="2" id="KW-0732">Signal</keyword>
<feature type="domain" description="NTF2-like" evidence="3">
    <location>
        <begin position="27"/>
        <end position="178"/>
    </location>
</feature>
<evidence type="ECO:0000256" key="2">
    <source>
        <dbReference type="SAM" id="SignalP"/>
    </source>
</evidence>
<evidence type="ECO:0000313" key="5">
    <source>
        <dbReference type="Proteomes" id="UP000799537"/>
    </source>
</evidence>
<dbReference type="OrthoDB" id="26525at2759"/>
<name>A0A6A6BYA8_ZASCE</name>
<dbReference type="GeneID" id="54572207"/>
<accession>A0A6A6BYA8</accession>
<evidence type="ECO:0000259" key="3">
    <source>
        <dbReference type="Pfam" id="PF26534"/>
    </source>
</evidence>
<proteinExistence type="predicted"/>
<dbReference type="RefSeq" id="XP_033660584.1">
    <property type="nucleotide sequence ID" value="XM_033818935.1"/>
</dbReference>
<feature type="region of interest" description="Disordered" evidence="1">
    <location>
        <begin position="184"/>
        <end position="227"/>
    </location>
</feature>
<protein>
    <recommendedName>
        <fullName evidence="3">NTF2-like domain-containing protein</fullName>
    </recommendedName>
</protein>
<feature type="chain" id="PRO_5025421524" description="NTF2-like domain-containing protein" evidence="2">
    <location>
        <begin position="20"/>
        <end position="227"/>
    </location>
</feature>
<feature type="signal peptide" evidence="2">
    <location>
        <begin position="1"/>
        <end position="19"/>
    </location>
</feature>
<organism evidence="4 5">
    <name type="scientific">Zasmidium cellare ATCC 36951</name>
    <dbReference type="NCBI Taxonomy" id="1080233"/>
    <lineage>
        <taxon>Eukaryota</taxon>
        <taxon>Fungi</taxon>
        <taxon>Dikarya</taxon>
        <taxon>Ascomycota</taxon>
        <taxon>Pezizomycotina</taxon>
        <taxon>Dothideomycetes</taxon>
        <taxon>Dothideomycetidae</taxon>
        <taxon>Mycosphaerellales</taxon>
        <taxon>Mycosphaerellaceae</taxon>
        <taxon>Zasmidium</taxon>
    </lineage>
</organism>
<evidence type="ECO:0000256" key="1">
    <source>
        <dbReference type="SAM" id="MobiDB-lite"/>
    </source>
</evidence>
<evidence type="ECO:0000313" key="4">
    <source>
        <dbReference type="EMBL" id="KAF2159695.1"/>
    </source>
</evidence>
<feature type="compositionally biased region" description="Polar residues" evidence="1">
    <location>
        <begin position="210"/>
        <end position="227"/>
    </location>
</feature>
<reference evidence="4" key="1">
    <citation type="journal article" date="2020" name="Stud. Mycol.">
        <title>101 Dothideomycetes genomes: a test case for predicting lifestyles and emergence of pathogens.</title>
        <authorList>
            <person name="Haridas S."/>
            <person name="Albert R."/>
            <person name="Binder M."/>
            <person name="Bloem J."/>
            <person name="Labutti K."/>
            <person name="Salamov A."/>
            <person name="Andreopoulos B."/>
            <person name="Baker S."/>
            <person name="Barry K."/>
            <person name="Bills G."/>
            <person name="Bluhm B."/>
            <person name="Cannon C."/>
            <person name="Castanera R."/>
            <person name="Culley D."/>
            <person name="Daum C."/>
            <person name="Ezra D."/>
            <person name="Gonzalez J."/>
            <person name="Henrissat B."/>
            <person name="Kuo A."/>
            <person name="Liang C."/>
            <person name="Lipzen A."/>
            <person name="Lutzoni F."/>
            <person name="Magnuson J."/>
            <person name="Mondo S."/>
            <person name="Nolan M."/>
            <person name="Ohm R."/>
            <person name="Pangilinan J."/>
            <person name="Park H.-J."/>
            <person name="Ramirez L."/>
            <person name="Alfaro M."/>
            <person name="Sun H."/>
            <person name="Tritt A."/>
            <person name="Yoshinaga Y."/>
            <person name="Zwiers L.-H."/>
            <person name="Turgeon B."/>
            <person name="Goodwin S."/>
            <person name="Spatafora J."/>
            <person name="Crous P."/>
            <person name="Grigoriev I."/>
        </authorList>
    </citation>
    <scope>NUCLEOTIDE SEQUENCE</scope>
    <source>
        <strain evidence="4">ATCC 36951</strain>
    </source>
</reference>
<gene>
    <name evidence="4" type="ORF">M409DRAFT_70872</name>
</gene>
<dbReference type="EMBL" id="ML993634">
    <property type="protein sequence ID" value="KAF2159695.1"/>
    <property type="molecule type" value="Genomic_DNA"/>
</dbReference>
<dbReference type="Proteomes" id="UP000799537">
    <property type="component" value="Unassembled WGS sequence"/>
</dbReference>